<dbReference type="SUPFAM" id="SSF55347">
    <property type="entry name" value="Glyceraldehyde-3-phosphate dehydrogenase-like, C-terminal domain"/>
    <property type="match status" value="1"/>
</dbReference>
<dbReference type="PIRSF" id="PIRSF015578">
    <property type="entry name" value="Myoinos-ppht_syn"/>
    <property type="match status" value="1"/>
</dbReference>
<dbReference type="RefSeq" id="WP_106582790.1">
    <property type="nucleotide sequence ID" value="NZ_PYGA01000006.1"/>
</dbReference>
<reference evidence="3 4" key="1">
    <citation type="submission" date="2018-03" db="EMBL/GenBank/DDBJ databases">
        <title>Genomic Encyclopedia of Archaeal and Bacterial Type Strains, Phase II (KMG-II): from individual species to whole genera.</title>
        <authorList>
            <person name="Goeker M."/>
        </authorList>
    </citation>
    <scope>NUCLEOTIDE SEQUENCE [LARGE SCALE GENOMIC DNA]</scope>
    <source>
        <strain evidence="3 4">DSM 45312</strain>
    </source>
</reference>
<name>A0A2P8DLG6_9ACTN</name>
<dbReference type="Gene3D" id="3.30.360.10">
    <property type="entry name" value="Dihydrodipicolinate Reductase, domain 2"/>
    <property type="match status" value="1"/>
</dbReference>
<dbReference type="OrthoDB" id="729130at2"/>
<dbReference type="InterPro" id="IPR002587">
    <property type="entry name" value="Myo-inos-1-P_Synthase"/>
</dbReference>
<dbReference type="AlphaFoldDB" id="A0A2P8DLG6"/>
<dbReference type="GO" id="GO:0004512">
    <property type="term" value="F:inositol-3-phosphate synthase activity"/>
    <property type="evidence" value="ECO:0007669"/>
    <property type="project" value="InterPro"/>
</dbReference>
<sequence>MHTPPHPRTGVWLIGARGSVATTAIAGAAALRTGAPATAMVTEAPGFPADGLPRTADLVFGGHDIAHTTLAKRAEQLAAAGVLPAGLPDRVRAELDAADARIRPGVPQGHGSEHPADGLRRLAADIAAFRTEERLDRVVVVNVADTEAPAPARAETEGLDALTAALESGAHVLPASSRYAHAAFTAGCAYVNFTPSAGARPPAIAELAARTRLPYAGDDGKTGETLLKSVLAPMFGHRHLRVRSWAGTNLLGGGDGANLADPAVARSKLDSKSRLVGELLGYPVDDHLHIDHVADLAERKVAWDHVTFDGFLGAQMSLQFTWQGYDSALAAPLVLDLARLMARAHETGRSGPVTELAFFFKDPLDCAVHDLPGQHAMLLAFAERLRRAGGPA</sequence>
<dbReference type="InterPro" id="IPR013021">
    <property type="entry name" value="Myo-inos-1-P_Synthase_GAPDH"/>
</dbReference>
<dbReference type="InterPro" id="IPR036291">
    <property type="entry name" value="NAD(P)-bd_dom_sf"/>
</dbReference>
<evidence type="ECO:0000313" key="4">
    <source>
        <dbReference type="Proteomes" id="UP000240542"/>
    </source>
</evidence>
<evidence type="ECO:0000313" key="3">
    <source>
        <dbReference type="EMBL" id="PSK98048.1"/>
    </source>
</evidence>
<evidence type="ECO:0000259" key="2">
    <source>
        <dbReference type="Pfam" id="PF01658"/>
    </source>
</evidence>
<accession>A0A2P8DLG6</accession>
<dbReference type="EMBL" id="PYGA01000006">
    <property type="protein sequence ID" value="PSK98048.1"/>
    <property type="molecule type" value="Genomic_DNA"/>
</dbReference>
<dbReference type="Pfam" id="PF07994">
    <property type="entry name" value="NAD_binding_5"/>
    <property type="match status" value="1"/>
</dbReference>
<feature type="domain" description="Myo-inositol-1-phosphate synthase GAPDH-like" evidence="2">
    <location>
        <begin position="223"/>
        <end position="327"/>
    </location>
</feature>
<keyword evidence="4" id="KW-1185">Reference proteome</keyword>
<comment type="similarity">
    <text evidence="1">Belongs to the myo-inositol 1-phosphate synthase family.</text>
</comment>
<dbReference type="Gene3D" id="3.40.50.720">
    <property type="entry name" value="NAD(P)-binding Rossmann-like Domain"/>
    <property type="match status" value="1"/>
</dbReference>
<organism evidence="3 4">
    <name type="scientific">Murinocardiopsis flavida</name>
    <dbReference type="NCBI Taxonomy" id="645275"/>
    <lineage>
        <taxon>Bacteria</taxon>
        <taxon>Bacillati</taxon>
        <taxon>Actinomycetota</taxon>
        <taxon>Actinomycetes</taxon>
        <taxon>Streptosporangiales</taxon>
        <taxon>Nocardiopsidaceae</taxon>
        <taxon>Murinocardiopsis</taxon>
    </lineage>
</organism>
<gene>
    <name evidence="3" type="ORF">CLV63_10696</name>
</gene>
<dbReference type="Proteomes" id="UP000240542">
    <property type="component" value="Unassembled WGS sequence"/>
</dbReference>
<proteinExistence type="inferred from homology"/>
<dbReference type="SUPFAM" id="SSF51735">
    <property type="entry name" value="NAD(P)-binding Rossmann-fold domains"/>
    <property type="match status" value="1"/>
</dbReference>
<protein>
    <submittedName>
        <fullName evidence="3">Myo-inositol-1-phosphate synthase</fullName>
    </submittedName>
</protein>
<comment type="caution">
    <text evidence="3">The sequence shown here is derived from an EMBL/GenBank/DDBJ whole genome shotgun (WGS) entry which is preliminary data.</text>
</comment>
<dbReference type="GO" id="GO:0006021">
    <property type="term" value="P:inositol biosynthetic process"/>
    <property type="evidence" value="ECO:0007669"/>
    <property type="project" value="InterPro"/>
</dbReference>
<dbReference type="PANTHER" id="PTHR11510">
    <property type="entry name" value="MYO-INOSITOL-1 PHOSPHATE SYNTHASE"/>
    <property type="match status" value="1"/>
</dbReference>
<dbReference type="Pfam" id="PF01658">
    <property type="entry name" value="Inos-1-P_synth"/>
    <property type="match status" value="1"/>
</dbReference>
<dbReference type="GO" id="GO:0008654">
    <property type="term" value="P:phospholipid biosynthetic process"/>
    <property type="evidence" value="ECO:0007669"/>
    <property type="project" value="InterPro"/>
</dbReference>
<evidence type="ECO:0000256" key="1">
    <source>
        <dbReference type="ARBA" id="ARBA00010813"/>
    </source>
</evidence>